<dbReference type="Proteomes" id="UP000237717">
    <property type="component" value="Chromosome I"/>
</dbReference>
<dbReference type="EMBL" id="CP026924">
    <property type="protein sequence ID" value="AVH41799.1"/>
    <property type="molecule type" value="Genomic_DNA"/>
</dbReference>
<evidence type="ECO:0000313" key="2">
    <source>
        <dbReference type="EMBL" id="AVH41799.1"/>
    </source>
</evidence>
<gene>
    <name evidence="2" type="ORF">At1D1609_17450</name>
</gene>
<feature type="domain" description="Bacteriophage T5 Orf172 DNA-binding" evidence="1">
    <location>
        <begin position="101"/>
        <end position="173"/>
    </location>
</feature>
<sequence length="180" mass="20548">MGEKIRTMPKYMLAKSLSDGSTAYFWNPPGMYRGMVNGPKPEALGKDFAKAVDRAEELFIALSRWRDSTPADIRKAMATRRFTLKRGKPQKVYGKGIVYIVETEDFIKVGFTRNLASRLAQINTCTPHQVKLVHSFPGTIQDEQHIHRALGDSRHKLEWFRKTESVLAYVEQLKTFRSAA</sequence>
<name>A0A2L2LBV0_AGRTU</name>
<dbReference type="RefSeq" id="WP_158662896.1">
    <property type="nucleotide sequence ID" value="NZ_CP026924.1"/>
</dbReference>
<dbReference type="InterPro" id="IPR018306">
    <property type="entry name" value="Phage_T5_Orf172_DNA-bd"/>
</dbReference>
<protein>
    <recommendedName>
        <fullName evidence="1">Bacteriophage T5 Orf172 DNA-binding domain-containing protein</fullName>
    </recommendedName>
</protein>
<organism evidence="2 3">
    <name type="scientific">Agrobacterium tumefaciens</name>
    <dbReference type="NCBI Taxonomy" id="358"/>
    <lineage>
        <taxon>Bacteria</taxon>
        <taxon>Pseudomonadati</taxon>
        <taxon>Pseudomonadota</taxon>
        <taxon>Alphaproteobacteria</taxon>
        <taxon>Hyphomicrobiales</taxon>
        <taxon>Rhizobiaceae</taxon>
        <taxon>Rhizobium/Agrobacterium group</taxon>
        <taxon>Agrobacterium</taxon>
        <taxon>Agrobacterium tumefaciens complex</taxon>
    </lineage>
</organism>
<evidence type="ECO:0000313" key="3">
    <source>
        <dbReference type="Proteomes" id="UP000237717"/>
    </source>
</evidence>
<dbReference type="Pfam" id="PF13455">
    <property type="entry name" value="MUG113"/>
    <property type="match status" value="1"/>
</dbReference>
<evidence type="ECO:0000259" key="1">
    <source>
        <dbReference type="SMART" id="SM00974"/>
    </source>
</evidence>
<dbReference type="SMART" id="SM00974">
    <property type="entry name" value="T5orf172"/>
    <property type="match status" value="1"/>
</dbReference>
<accession>A0A2L2LBV0</accession>
<dbReference type="AlphaFoldDB" id="A0A2L2LBV0"/>
<reference evidence="2 3" key="1">
    <citation type="submission" date="2018-02" db="EMBL/GenBank/DDBJ databases">
        <title>Complete genome sequence of Agrobacterium tumefaciens 1D1609.</title>
        <authorList>
            <person name="Cho S.-T."/>
            <person name="Haryono M."/>
            <person name="Chang H.-H."/>
            <person name="Santos M.N."/>
            <person name="Lai E.-M."/>
            <person name="Kuo C.-H."/>
        </authorList>
    </citation>
    <scope>NUCLEOTIDE SEQUENCE [LARGE SCALE GENOMIC DNA]</scope>
    <source>
        <strain evidence="2 3">1D1609</strain>
    </source>
</reference>
<proteinExistence type="predicted"/>